<accession>A0A0K9F1Z1</accession>
<dbReference type="InterPro" id="IPR000787">
    <property type="entry name" value="Peptidase_M29"/>
</dbReference>
<dbReference type="PANTHER" id="PTHR34448">
    <property type="entry name" value="AMINOPEPTIDASE"/>
    <property type="match status" value="1"/>
</dbReference>
<dbReference type="Proteomes" id="UP000037326">
    <property type="component" value="Unassembled WGS sequence"/>
</dbReference>
<proteinExistence type="inferred from homology"/>
<evidence type="ECO:0000313" key="10">
    <source>
        <dbReference type="EMBL" id="KMY28560.1"/>
    </source>
</evidence>
<dbReference type="PRINTS" id="PR00919">
    <property type="entry name" value="THERMOPTASE"/>
</dbReference>
<reference evidence="11" key="1">
    <citation type="submission" date="2015-07" db="EMBL/GenBank/DDBJ databases">
        <authorList>
            <person name="Liu B."/>
            <person name="Wang J."/>
            <person name="Zhu Y."/>
            <person name="Liu G."/>
            <person name="Chen Q."/>
            <person name="Lan J."/>
            <person name="Che J."/>
            <person name="Ge C."/>
            <person name="Shi H."/>
            <person name="Pan Z."/>
            <person name="Liu X."/>
        </authorList>
    </citation>
    <scope>NUCLEOTIDE SEQUENCE [LARGE SCALE GENOMIC DNA]</scope>
    <source>
        <strain evidence="11">DSM 23493</strain>
    </source>
</reference>
<name>A0A0K9F1Z1_9BACI</name>
<keyword evidence="6" id="KW-0645">Protease</keyword>
<keyword evidence="7" id="KW-0479">Metal-binding</keyword>
<organism evidence="10 11">
    <name type="scientific">Lysinibacillus xylanilyticus</name>
    <dbReference type="NCBI Taxonomy" id="582475"/>
    <lineage>
        <taxon>Bacteria</taxon>
        <taxon>Bacillati</taxon>
        <taxon>Bacillota</taxon>
        <taxon>Bacilli</taxon>
        <taxon>Bacillales</taxon>
        <taxon>Bacillaceae</taxon>
        <taxon>Lysinibacillus</taxon>
    </lineage>
</organism>
<dbReference type="Pfam" id="PF02073">
    <property type="entry name" value="Peptidase_M29"/>
    <property type="match status" value="1"/>
</dbReference>
<evidence type="ECO:0000256" key="9">
    <source>
        <dbReference type="ARBA" id="ARBA00023049"/>
    </source>
</evidence>
<dbReference type="PANTHER" id="PTHR34448:SF3">
    <property type="entry name" value="AMINOPEPTIDASE AMPS"/>
    <property type="match status" value="1"/>
</dbReference>
<comment type="cofactor">
    <cofactor evidence="3">
        <name>Zn(2+)</name>
        <dbReference type="ChEBI" id="CHEBI:29105"/>
    </cofactor>
</comment>
<dbReference type="AlphaFoldDB" id="A0A0K9F1Z1"/>
<keyword evidence="9" id="KW-0482">Metalloprotease</keyword>
<comment type="similarity">
    <text evidence="4">Belongs to the peptidase M29 family.</text>
</comment>
<dbReference type="GO" id="GO:0004177">
    <property type="term" value="F:aminopeptidase activity"/>
    <property type="evidence" value="ECO:0007669"/>
    <property type="project" value="UniProtKB-KW"/>
</dbReference>
<dbReference type="OrthoDB" id="9803993at2"/>
<evidence type="ECO:0000256" key="3">
    <source>
        <dbReference type="ARBA" id="ARBA00001947"/>
    </source>
</evidence>
<keyword evidence="5" id="KW-0031">Aminopeptidase</keyword>
<protein>
    <submittedName>
        <fullName evidence="10">Peptidase M29</fullName>
    </submittedName>
</protein>
<evidence type="ECO:0000256" key="8">
    <source>
        <dbReference type="ARBA" id="ARBA00022801"/>
    </source>
</evidence>
<dbReference type="PATRIC" id="fig|582475.4.peg.5143"/>
<evidence type="ECO:0000313" key="11">
    <source>
        <dbReference type="Proteomes" id="UP000037326"/>
    </source>
</evidence>
<evidence type="ECO:0000256" key="5">
    <source>
        <dbReference type="ARBA" id="ARBA00022438"/>
    </source>
</evidence>
<sequence>MTFEEKLQAYAELAVKVGVNIQPGQYLLVNTSVEALDFARLVVKEAYKAGAGRVHVNFSDDEMDRAYFEHASDEEFNRFPEWVVKMRDEVIERKGALLWIDAADPDKLAGISADRLATHQKVSGAALKNYRNAVMKDLIAWSIVAVPSPKWASKVFPNLAAEEQVPALWEAIFKTVRIGEGNAVENWHEHVVNLESRAALLNNKKYAKLHYTAPGTDLTIALAPQHKWLTGGSKTPDDTIFIANMPTEEVYTLPMKQGVNGYVSNTKPLVYQGNIIDDFKLTFEEGKIVKAEAQVGHDLLQELINVDEGSCYLGEVALVPHESPISASEILYFNTLFDENASNHLAIGEAYPTCLEGGRDLENGQLEALGANISVTHEDFMIGSGEMDIDGILPDGTVEPIFRKGSWVF</sequence>
<evidence type="ECO:0000256" key="6">
    <source>
        <dbReference type="ARBA" id="ARBA00022670"/>
    </source>
</evidence>
<dbReference type="GO" id="GO:0046872">
    <property type="term" value="F:metal ion binding"/>
    <property type="evidence" value="ECO:0007669"/>
    <property type="project" value="UniProtKB-KW"/>
</dbReference>
<dbReference type="GO" id="GO:0006508">
    <property type="term" value="P:proteolysis"/>
    <property type="evidence" value="ECO:0007669"/>
    <property type="project" value="UniProtKB-KW"/>
</dbReference>
<evidence type="ECO:0000256" key="4">
    <source>
        <dbReference type="ARBA" id="ARBA00008236"/>
    </source>
</evidence>
<dbReference type="EMBL" id="LFXJ01000011">
    <property type="protein sequence ID" value="KMY28560.1"/>
    <property type="molecule type" value="Genomic_DNA"/>
</dbReference>
<dbReference type="GeneID" id="96601011"/>
<dbReference type="GO" id="GO:0008237">
    <property type="term" value="F:metallopeptidase activity"/>
    <property type="evidence" value="ECO:0007669"/>
    <property type="project" value="UniProtKB-KW"/>
</dbReference>
<gene>
    <name evidence="10" type="ORF">ACZ11_22650</name>
</gene>
<evidence type="ECO:0000256" key="1">
    <source>
        <dbReference type="ARBA" id="ARBA00001941"/>
    </source>
</evidence>
<keyword evidence="8" id="KW-0378">Hydrolase</keyword>
<evidence type="ECO:0000256" key="2">
    <source>
        <dbReference type="ARBA" id="ARBA00001946"/>
    </source>
</evidence>
<dbReference type="RefSeq" id="WP_049668829.1">
    <property type="nucleotide sequence ID" value="NZ_LFXJ01000011.1"/>
</dbReference>
<dbReference type="Gene3D" id="3.40.1830.10">
    <property type="entry name" value="Thermophilic metalloprotease (M29)"/>
    <property type="match status" value="1"/>
</dbReference>
<dbReference type="InterPro" id="IPR052170">
    <property type="entry name" value="M29_Exopeptidase"/>
</dbReference>
<dbReference type="SUPFAM" id="SSF144052">
    <property type="entry name" value="Thermophilic metalloprotease-like"/>
    <property type="match status" value="1"/>
</dbReference>
<evidence type="ECO:0000256" key="7">
    <source>
        <dbReference type="ARBA" id="ARBA00022723"/>
    </source>
</evidence>
<comment type="cofactor">
    <cofactor evidence="2">
        <name>Mg(2+)</name>
        <dbReference type="ChEBI" id="CHEBI:18420"/>
    </cofactor>
</comment>
<dbReference type="InterPro" id="IPR035097">
    <property type="entry name" value="M29_N-terminal"/>
</dbReference>
<comment type="caution">
    <text evidence="10">The sequence shown here is derived from an EMBL/GenBank/DDBJ whole genome shotgun (WGS) entry which is preliminary data.</text>
</comment>
<comment type="cofactor">
    <cofactor evidence="1">
        <name>Co(2+)</name>
        <dbReference type="ChEBI" id="CHEBI:48828"/>
    </cofactor>
</comment>